<dbReference type="InterPro" id="IPR058625">
    <property type="entry name" value="MdtA-like_BSH"/>
</dbReference>
<protein>
    <submittedName>
        <fullName evidence="7">Uncharacterized protein</fullName>
    </submittedName>
</protein>
<feature type="coiled-coil region" evidence="3">
    <location>
        <begin position="348"/>
        <end position="375"/>
    </location>
</feature>
<dbReference type="Gene3D" id="2.40.30.170">
    <property type="match status" value="1"/>
</dbReference>
<dbReference type="Pfam" id="PF25990">
    <property type="entry name" value="Beta-barrel_YknX"/>
    <property type="match status" value="1"/>
</dbReference>
<gene>
    <name evidence="7" type="ORF">METZ01_LOCUS290962</name>
</gene>
<name>A0A382LMZ1_9ZZZZ</name>
<evidence type="ECO:0000313" key="7">
    <source>
        <dbReference type="EMBL" id="SVC38108.1"/>
    </source>
</evidence>
<dbReference type="PANTHER" id="PTHR32347:SF14">
    <property type="entry name" value="EFFLUX SYSTEM COMPONENT YKNX-RELATED"/>
    <property type="match status" value="1"/>
</dbReference>
<dbReference type="GO" id="GO:0022857">
    <property type="term" value="F:transmembrane transporter activity"/>
    <property type="evidence" value="ECO:0007669"/>
    <property type="project" value="InterPro"/>
</dbReference>
<dbReference type="NCBIfam" id="TIGR01730">
    <property type="entry name" value="RND_mfp"/>
    <property type="match status" value="1"/>
</dbReference>
<dbReference type="Gene3D" id="2.40.50.100">
    <property type="match status" value="2"/>
</dbReference>
<dbReference type="SUPFAM" id="SSF111369">
    <property type="entry name" value="HlyD-like secretion proteins"/>
    <property type="match status" value="2"/>
</dbReference>
<dbReference type="GO" id="GO:0016020">
    <property type="term" value="C:membrane"/>
    <property type="evidence" value="ECO:0007669"/>
    <property type="project" value="InterPro"/>
</dbReference>
<feature type="compositionally biased region" description="Gly residues" evidence="4">
    <location>
        <begin position="333"/>
        <end position="346"/>
    </location>
</feature>
<dbReference type="InterPro" id="IPR058636">
    <property type="entry name" value="Beta-barrel_YknX"/>
</dbReference>
<organism evidence="7">
    <name type="scientific">marine metagenome</name>
    <dbReference type="NCBI Taxonomy" id="408172"/>
    <lineage>
        <taxon>unclassified sequences</taxon>
        <taxon>metagenomes</taxon>
        <taxon>ecological metagenomes</taxon>
    </lineage>
</organism>
<sequence>RLNPVVTVEVGSEISGQVSELLVDFNSEVKSGQVIARIDPERFEAEVLKSTAELSVAKAVIATKRAAVDQALANLANAKSVLTALKADVEKSGVSRSDLKLDYDRKTKLLERGVVAVSQVDKSKAAWASSVAQEKASKAQVLAQQSAVAARDAQLSMARAEVKQARASVEQKKATLNIAKVELKNTYIRSPVDGVVIGKDIDIGQTVAASFQAPTLFTIARDLRKMQVETSIDEADIGQITSGQIASFTVDSFPSRTFIGTVNQVRKKSQEIQNVITYTVVIDTNNNDLRLLPGMTANVEIKVSDRKDILKIPGAALRFTPSGAGNPEIVSPGKGGQSMGRSGGGNRRAKAQARLNRLARQLNLTEQQIDQVRGLNRKIGQRIRAMRSSGGGGPGFR</sequence>
<dbReference type="EMBL" id="UINC01088137">
    <property type="protein sequence ID" value="SVC38108.1"/>
    <property type="molecule type" value="Genomic_DNA"/>
</dbReference>
<feature type="non-terminal residue" evidence="7">
    <location>
        <position position="397"/>
    </location>
</feature>
<evidence type="ECO:0000256" key="3">
    <source>
        <dbReference type="SAM" id="Coils"/>
    </source>
</evidence>
<evidence type="ECO:0000256" key="4">
    <source>
        <dbReference type="SAM" id="MobiDB-lite"/>
    </source>
</evidence>
<dbReference type="Pfam" id="PF25917">
    <property type="entry name" value="BSH_RND"/>
    <property type="match status" value="1"/>
</dbReference>
<evidence type="ECO:0000256" key="2">
    <source>
        <dbReference type="ARBA" id="ARBA00023054"/>
    </source>
</evidence>
<reference evidence="7" key="1">
    <citation type="submission" date="2018-05" db="EMBL/GenBank/DDBJ databases">
        <authorList>
            <person name="Lanie J.A."/>
            <person name="Ng W.-L."/>
            <person name="Kazmierczak K.M."/>
            <person name="Andrzejewski T.M."/>
            <person name="Davidsen T.M."/>
            <person name="Wayne K.J."/>
            <person name="Tettelin H."/>
            <person name="Glass J.I."/>
            <person name="Rusch D."/>
            <person name="Podicherti R."/>
            <person name="Tsui H.-C.T."/>
            <person name="Winkler M.E."/>
        </authorList>
    </citation>
    <scope>NUCLEOTIDE SEQUENCE</scope>
</reference>
<dbReference type="PRINTS" id="PR01490">
    <property type="entry name" value="RTXTOXIND"/>
</dbReference>
<evidence type="ECO:0000256" key="1">
    <source>
        <dbReference type="ARBA" id="ARBA00004196"/>
    </source>
</evidence>
<feature type="domain" description="YknX-like beta-barrel" evidence="6">
    <location>
        <begin position="226"/>
        <end position="301"/>
    </location>
</feature>
<dbReference type="PANTHER" id="PTHR32347">
    <property type="entry name" value="EFFLUX SYSTEM COMPONENT YKNX-RELATED"/>
    <property type="match status" value="1"/>
</dbReference>
<dbReference type="InterPro" id="IPR006143">
    <property type="entry name" value="RND_pump_MFP"/>
</dbReference>
<proteinExistence type="predicted"/>
<feature type="region of interest" description="Disordered" evidence="4">
    <location>
        <begin position="323"/>
        <end position="348"/>
    </location>
</feature>
<keyword evidence="2 3" id="KW-0175">Coiled coil</keyword>
<feature type="non-terminal residue" evidence="7">
    <location>
        <position position="1"/>
    </location>
</feature>
<evidence type="ECO:0000259" key="5">
    <source>
        <dbReference type="Pfam" id="PF25917"/>
    </source>
</evidence>
<accession>A0A382LMZ1</accession>
<evidence type="ECO:0000259" key="6">
    <source>
        <dbReference type="Pfam" id="PF25990"/>
    </source>
</evidence>
<dbReference type="InterPro" id="IPR050465">
    <property type="entry name" value="UPF0194_transport"/>
</dbReference>
<feature type="domain" description="Multidrug resistance protein MdtA-like barrel-sandwich hybrid" evidence="5">
    <location>
        <begin position="7"/>
        <end position="215"/>
    </location>
</feature>
<dbReference type="GO" id="GO:0030313">
    <property type="term" value="C:cell envelope"/>
    <property type="evidence" value="ECO:0007669"/>
    <property type="project" value="UniProtKB-SubCell"/>
</dbReference>
<feature type="coiled-coil region" evidence="3">
    <location>
        <begin position="155"/>
        <end position="182"/>
    </location>
</feature>
<comment type="subcellular location">
    <subcellularLocation>
        <location evidence="1">Cell envelope</location>
    </subcellularLocation>
</comment>
<dbReference type="AlphaFoldDB" id="A0A382LMZ1"/>